<gene>
    <name evidence="2" type="primary">AVEN_162839_1</name>
    <name evidence="2" type="ORF">CDAR_17171</name>
</gene>
<name>A0AAV4N514_9ARAC</name>
<feature type="transmembrane region" description="Helical" evidence="1">
    <location>
        <begin position="134"/>
        <end position="154"/>
    </location>
</feature>
<evidence type="ECO:0000313" key="3">
    <source>
        <dbReference type="Proteomes" id="UP001054837"/>
    </source>
</evidence>
<keyword evidence="1" id="KW-1133">Transmembrane helix</keyword>
<accession>A0AAV4N514</accession>
<proteinExistence type="predicted"/>
<reference evidence="2 3" key="1">
    <citation type="submission" date="2021-06" db="EMBL/GenBank/DDBJ databases">
        <title>Caerostris darwini draft genome.</title>
        <authorList>
            <person name="Kono N."/>
            <person name="Arakawa K."/>
        </authorList>
    </citation>
    <scope>NUCLEOTIDE SEQUENCE [LARGE SCALE GENOMIC DNA]</scope>
</reference>
<keyword evidence="3" id="KW-1185">Reference proteome</keyword>
<feature type="transmembrane region" description="Helical" evidence="1">
    <location>
        <begin position="255"/>
        <end position="280"/>
    </location>
</feature>
<dbReference type="EMBL" id="BPLQ01001095">
    <property type="protein sequence ID" value="GIX78494.1"/>
    <property type="molecule type" value="Genomic_DNA"/>
</dbReference>
<feature type="transmembrane region" description="Helical" evidence="1">
    <location>
        <begin position="174"/>
        <end position="206"/>
    </location>
</feature>
<comment type="caution">
    <text evidence="2">The sequence shown here is derived from an EMBL/GenBank/DDBJ whole genome shotgun (WGS) entry which is preliminary data.</text>
</comment>
<keyword evidence="1" id="KW-0812">Transmembrane</keyword>
<protein>
    <recommendedName>
        <fullName evidence="4">Gustatory receptor</fullName>
    </recommendedName>
</protein>
<evidence type="ECO:0000313" key="2">
    <source>
        <dbReference type="EMBL" id="GIX78494.1"/>
    </source>
</evidence>
<sequence length="388" mass="44306">MPDPCISLNEKILYTVRDDLIEETWISYIVSLFGIKRQNHSSTITMYLKSMYSFTSILVHVSFFYSAAALSLYSESFSTKRTLADIGCISFSIVIWHQVQLQKAKICQFYSYLRSLPRNLVQCNRKERGIINGLVFMAFILPVAFSAAMLSAALDGSSHYANFWLFSHSIRYNKAVQALVVFFCMVIFFSTKFLILSLVAITYGAFSYKLSKAIRLQNDVLKKSIHSEIFPAEIKLYYRIIQCCKLFNSCSKGTMLLIIFMYCIILYTGLALALFQSIVIPTTSMVAEYVLTITVCISSVVALLTFSSEIPAAMMETKTKFRNIYQFAVLDPETTFTKRVLQWKSLAEIEPFYLTAWDMFPVEKGVILSLFGTSLSFIILIMQLKRIE</sequence>
<keyword evidence="1" id="KW-0472">Membrane</keyword>
<organism evidence="2 3">
    <name type="scientific">Caerostris darwini</name>
    <dbReference type="NCBI Taxonomy" id="1538125"/>
    <lineage>
        <taxon>Eukaryota</taxon>
        <taxon>Metazoa</taxon>
        <taxon>Ecdysozoa</taxon>
        <taxon>Arthropoda</taxon>
        <taxon>Chelicerata</taxon>
        <taxon>Arachnida</taxon>
        <taxon>Araneae</taxon>
        <taxon>Araneomorphae</taxon>
        <taxon>Entelegynae</taxon>
        <taxon>Araneoidea</taxon>
        <taxon>Araneidae</taxon>
        <taxon>Caerostris</taxon>
    </lineage>
</organism>
<feature type="transmembrane region" description="Helical" evidence="1">
    <location>
        <begin position="51"/>
        <end position="73"/>
    </location>
</feature>
<dbReference type="AlphaFoldDB" id="A0AAV4N514"/>
<feature type="transmembrane region" description="Helical" evidence="1">
    <location>
        <begin position="366"/>
        <end position="384"/>
    </location>
</feature>
<evidence type="ECO:0000256" key="1">
    <source>
        <dbReference type="SAM" id="Phobius"/>
    </source>
</evidence>
<dbReference type="Proteomes" id="UP001054837">
    <property type="component" value="Unassembled WGS sequence"/>
</dbReference>
<evidence type="ECO:0008006" key="4">
    <source>
        <dbReference type="Google" id="ProtNLM"/>
    </source>
</evidence>
<feature type="transmembrane region" description="Helical" evidence="1">
    <location>
        <begin position="286"/>
        <end position="306"/>
    </location>
</feature>